<gene>
    <name evidence="1" type="ORF">HHL11_05790</name>
</gene>
<dbReference type="RefSeq" id="WP_169417473.1">
    <property type="nucleotide sequence ID" value="NZ_JABBFX010000001.1"/>
</dbReference>
<dbReference type="AlphaFoldDB" id="A0A848H3M0"/>
<accession>A0A848H3M0</accession>
<protein>
    <submittedName>
        <fullName evidence="1">Uncharacterized protein</fullName>
    </submittedName>
</protein>
<comment type="caution">
    <text evidence="1">The sequence shown here is derived from an EMBL/GenBank/DDBJ whole genome shotgun (WGS) entry which is preliminary data.</text>
</comment>
<sequence>MSALVYFDRDGAWGETLVCEGRIRGGLQALGVVHGRGKAPPGVPVLRPQGEAAVFYLALADGWAGLLCEAGEWVAVPEGLHVAEPPAPLPAQDSFIGQLLALMGEDGEEA</sequence>
<evidence type="ECO:0000313" key="1">
    <source>
        <dbReference type="EMBL" id="NML43253.1"/>
    </source>
</evidence>
<keyword evidence="2" id="KW-1185">Reference proteome</keyword>
<evidence type="ECO:0000313" key="2">
    <source>
        <dbReference type="Proteomes" id="UP000541185"/>
    </source>
</evidence>
<name>A0A848H3M0_9BURK</name>
<reference evidence="1 2" key="1">
    <citation type="submission" date="2020-04" db="EMBL/GenBank/DDBJ databases">
        <title>Ramlibacter sp. G-1-2-2 isolated from soil.</title>
        <authorList>
            <person name="Dahal R.H."/>
        </authorList>
    </citation>
    <scope>NUCLEOTIDE SEQUENCE [LARGE SCALE GENOMIC DNA]</scope>
    <source>
        <strain evidence="1 2">G-1-2-2</strain>
    </source>
</reference>
<organism evidence="1 2">
    <name type="scientific">Ramlibacter agri</name>
    <dbReference type="NCBI Taxonomy" id="2728837"/>
    <lineage>
        <taxon>Bacteria</taxon>
        <taxon>Pseudomonadati</taxon>
        <taxon>Pseudomonadota</taxon>
        <taxon>Betaproteobacteria</taxon>
        <taxon>Burkholderiales</taxon>
        <taxon>Comamonadaceae</taxon>
        <taxon>Ramlibacter</taxon>
    </lineage>
</organism>
<dbReference type="EMBL" id="JABBFX010000001">
    <property type="protein sequence ID" value="NML43253.1"/>
    <property type="molecule type" value="Genomic_DNA"/>
</dbReference>
<dbReference type="Proteomes" id="UP000541185">
    <property type="component" value="Unassembled WGS sequence"/>
</dbReference>
<proteinExistence type="predicted"/>